<dbReference type="InterPro" id="IPR040465">
    <property type="entry name" value="CtsR_N"/>
</dbReference>
<evidence type="ECO:0000313" key="11">
    <source>
        <dbReference type="EMBL" id="EON71027.1"/>
    </source>
</evidence>
<dbReference type="RefSeq" id="WP_010860638.1">
    <property type="nucleotide sequence ID" value="NZ_KB933398.1"/>
</dbReference>
<dbReference type="InterPro" id="IPR041908">
    <property type="entry name" value="CtsR_C_sf"/>
</dbReference>
<feature type="domain" description="CtsR N-terminal HTH" evidence="9">
    <location>
        <begin position="3"/>
        <end position="73"/>
    </location>
</feature>
<evidence type="ECO:0000313" key="12">
    <source>
        <dbReference type="Proteomes" id="UP000013911"/>
    </source>
</evidence>
<dbReference type="OrthoDB" id="1680813at2"/>
<dbReference type="GO" id="GO:0003677">
    <property type="term" value="F:DNA binding"/>
    <property type="evidence" value="ECO:0007669"/>
    <property type="project" value="UniProtKB-UniRule"/>
</dbReference>
<dbReference type="InterPro" id="IPR008463">
    <property type="entry name" value="CtsR"/>
</dbReference>
<comment type="caution">
    <text evidence="11">The sequence shown here is derived from an EMBL/GenBank/DDBJ whole genome shotgun (WGS) entry which is preliminary data.</text>
</comment>
<evidence type="ECO:0000256" key="8">
    <source>
        <dbReference type="PIRNR" id="PIRNR010607"/>
    </source>
</evidence>
<feature type="domain" description="CtsR C-terminal dimerization" evidence="10">
    <location>
        <begin position="80"/>
        <end position="148"/>
    </location>
</feature>
<reference evidence="11 12" key="1">
    <citation type="submission" date="2013-04" db="EMBL/GenBank/DDBJ databases">
        <title>Draft genome of the heavy metal tolerant bacterium Lysinibacillus sphaericus strain OT4b.31.</title>
        <authorList>
            <person name="Pena-Montenegro T.D."/>
            <person name="Dussan J."/>
        </authorList>
    </citation>
    <scope>NUCLEOTIDE SEQUENCE [LARGE SCALE GENOMIC DNA]</scope>
    <source>
        <strain evidence="11 12">OT4b.31</strain>
    </source>
</reference>
<evidence type="ECO:0000256" key="1">
    <source>
        <dbReference type="ARBA" id="ARBA00010189"/>
    </source>
</evidence>
<dbReference type="Gene3D" id="1.10.1200.150">
    <property type="entry name" value="Transcriptional regulator CtsR, C-terminal domain"/>
    <property type="match status" value="1"/>
</dbReference>
<dbReference type="eggNOG" id="COG4463">
    <property type="taxonomic scope" value="Bacteria"/>
</dbReference>
<evidence type="ECO:0000256" key="5">
    <source>
        <dbReference type="ARBA" id="ARBA00023016"/>
    </source>
</evidence>
<keyword evidence="3 8" id="KW-0678">Repressor</keyword>
<dbReference type="InterPro" id="IPR041473">
    <property type="entry name" value="CtsR_C"/>
</dbReference>
<evidence type="ECO:0000256" key="7">
    <source>
        <dbReference type="ARBA" id="ARBA00023163"/>
    </source>
</evidence>
<evidence type="ECO:0000256" key="4">
    <source>
        <dbReference type="ARBA" id="ARBA00023015"/>
    </source>
</evidence>
<evidence type="ECO:0000256" key="6">
    <source>
        <dbReference type="ARBA" id="ARBA00023125"/>
    </source>
</evidence>
<accession>R7ZA78</accession>
<dbReference type="AlphaFoldDB" id="R7ZA78"/>
<sequence>MRNISDIIEGYLKQVLELGGEGHIEIKRSEIADKFQCVPSQINYVINTRFTAERGYLVESKRGGGGYIRILRVRANSQIDLIDDVLLQIEGGASQTVAEDLVYRLIDEQVISKREAKLMLAAVDRSTLDLQLPLRDSIRARILRAMLTTIKYEKQK</sequence>
<evidence type="ECO:0000256" key="3">
    <source>
        <dbReference type="ARBA" id="ARBA00022491"/>
    </source>
</evidence>
<keyword evidence="7 8" id="KW-0804">Transcription</keyword>
<keyword evidence="4 8" id="KW-0805">Transcription regulation</keyword>
<dbReference type="Proteomes" id="UP000013911">
    <property type="component" value="Unassembled WGS sequence"/>
</dbReference>
<comment type="similarity">
    <text evidence="1 8">Belongs to the CtsR family.</text>
</comment>
<dbReference type="Pfam" id="PF05848">
    <property type="entry name" value="CtsR"/>
    <property type="match status" value="1"/>
</dbReference>
<evidence type="ECO:0000259" key="9">
    <source>
        <dbReference type="Pfam" id="PF05848"/>
    </source>
</evidence>
<organism evidence="11 12">
    <name type="scientific">Lysinibacillus sphaericus OT4b.31</name>
    <dbReference type="NCBI Taxonomy" id="1285586"/>
    <lineage>
        <taxon>Bacteria</taxon>
        <taxon>Bacillati</taxon>
        <taxon>Bacillota</taxon>
        <taxon>Bacilli</taxon>
        <taxon>Bacillales</taxon>
        <taxon>Bacillaceae</taxon>
        <taxon>Lysinibacillus</taxon>
    </lineage>
</organism>
<dbReference type="EMBL" id="AQPX01000025">
    <property type="protein sequence ID" value="EON71027.1"/>
    <property type="molecule type" value="Genomic_DNA"/>
</dbReference>
<dbReference type="FunFam" id="3.30.56.130:FF:000001">
    <property type="entry name" value="Transcriptional regulator CtsR"/>
    <property type="match status" value="1"/>
</dbReference>
<protein>
    <recommendedName>
        <fullName evidence="2 8">Transcriptional regulator CtsR</fullName>
    </recommendedName>
</protein>
<dbReference type="PIRSF" id="PIRSF010607">
    <property type="entry name" value="Txn_repr_CtsR"/>
    <property type="match status" value="1"/>
</dbReference>
<dbReference type="Gene3D" id="3.30.56.130">
    <property type="entry name" value="Transcriptional regulator CtsR, winged HTH domain"/>
    <property type="match status" value="1"/>
</dbReference>
<evidence type="ECO:0000259" key="10">
    <source>
        <dbReference type="Pfam" id="PF17727"/>
    </source>
</evidence>
<keyword evidence="5" id="KW-0346">Stress response</keyword>
<dbReference type="GO" id="GO:0006355">
    <property type="term" value="P:regulation of DNA-templated transcription"/>
    <property type="evidence" value="ECO:0007669"/>
    <property type="project" value="UniProtKB-UniRule"/>
</dbReference>
<dbReference type="PATRIC" id="fig|1285586.5.peg.3889"/>
<proteinExistence type="inferred from homology"/>
<dbReference type="InterPro" id="IPR041902">
    <property type="entry name" value="CtsR_N_sf"/>
</dbReference>
<name>R7ZA78_LYSSH</name>
<keyword evidence="6 8" id="KW-0238">DNA-binding</keyword>
<dbReference type="Pfam" id="PF17727">
    <property type="entry name" value="CtsR_C"/>
    <property type="match status" value="1"/>
</dbReference>
<evidence type="ECO:0000256" key="2">
    <source>
        <dbReference type="ARBA" id="ARBA00014129"/>
    </source>
</evidence>
<dbReference type="HOGENOM" id="CLU_118139_0_0_9"/>
<gene>
    <name evidence="11" type="ORF">H131_18652</name>
</gene>